<feature type="domain" description="Glycosyltransferase subfamily 4-like N-terminal" evidence="2">
    <location>
        <begin position="18"/>
        <end position="176"/>
    </location>
</feature>
<reference evidence="3 4" key="1">
    <citation type="submission" date="2020-07" db="EMBL/GenBank/DDBJ databases">
        <title>Vibrio marinisediminis sp. nov., isolated from marine sediment.</title>
        <authorList>
            <person name="Ji X."/>
        </authorList>
    </citation>
    <scope>NUCLEOTIDE SEQUENCE [LARGE SCALE GENOMIC DNA]</scope>
    <source>
        <strain evidence="3 4">404</strain>
    </source>
</reference>
<dbReference type="AlphaFoldDB" id="A0A7W2FSS0"/>
<evidence type="ECO:0000259" key="1">
    <source>
        <dbReference type="Pfam" id="PF00534"/>
    </source>
</evidence>
<dbReference type="Proteomes" id="UP000571701">
    <property type="component" value="Unassembled WGS sequence"/>
</dbReference>
<dbReference type="PANTHER" id="PTHR45947:SF14">
    <property type="entry name" value="SLL1723 PROTEIN"/>
    <property type="match status" value="1"/>
</dbReference>
<feature type="domain" description="Glycosyl transferase family 1" evidence="1">
    <location>
        <begin position="188"/>
        <end position="332"/>
    </location>
</feature>
<dbReference type="RefSeq" id="WP_182109553.1">
    <property type="nucleotide sequence ID" value="NZ_JACFYF010000009.1"/>
</dbReference>
<keyword evidence="4" id="KW-1185">Reference proteome</keyword>
<dbReference type="InterPro" id="IPR050194">
    <property type="entry name" value="Glycosyltransferase_grp1"/>
</dbReference>
<dbReference type="PANTHER" id="PTHR45947">
    <property type="entry name" value="SULFOQUINOVOSYL TRANSFERASE SQD2"/>
    <property type="match status" value="1"/>
</dbReference>
<dbReference type="CDD" id="cd03811">
    <property type="entry name" value="GT4_GT28_WabH-like"/>
    <property type="match status" value="1"/>
</dbReference>
<keyword evidence="3" id="KW-0808">Transferase</keyword>
<sequence length="410" mass="46481">MKDNKKILFVHYGDNWIRGSERCLLDLISHLDTTQFEPIVWTNNAELALQLKQQKIECYQDDFPLLLGWHKPQLDVISWINLVAKGRQIIRRKEIALIHVNSAAPCQWMTLVARICSCPLVTHLHSEYLSRDRATLGLHLSPNIITASNAITHNLRQDGYPNDQLTIVHNGIDVEQLSKQPEVNVIQRLHLDKDAVVYATVGSLIHRKGVDRILTALRYLLLEYPNSHLVVIGDGEKRGELIELTRSLHLEHYVHFVGEQTNVIGWLKGCDAFVSAAREEAFGLVIAEAAIANLPIIAPYEGGIPEIVQHGETALLYPNCGYAPLLDMMRCVRNHPQECGEIAQRAKEHITNQFNIERYVSQIEQRYTRLINEPCAAFPPLYACFKPLKTAFANQQKNGGDYDAPAQYHI</sequence>
<accession>A0A7W2FSS0</accession>
<dbReference type="InterPro" id="IPR028098">
    <property type="entry name" value="Glyco_trans_4-like_N"/>
</dbReference>
<dbReference type="Pfam" id="PF13439">
    <property type="entry name" value="Glyco_transf_4"/>
    <property type="match status" value="1"/>
</dbReference>
<evidence type="ECO:0000259" key="2">
    <source>
        <dbReference type="Pfam" id="PF13439"/>
    </source>
</evidence>
<dbReference type="InterPro" id="IPR001296">
    <property type="entry name" value="Glyco_trans_1"/>
</dbReference>
<evidence type="ECO:0000313" key="3">
    <source>
        <dbReference type="EMBL" id="MBA5763542.1"/>
    </source>
</evidence>
<dbReference type="Pfam" id="PF00534">
    <property type="entry name" value="Glycos_transf_1"/>
    <property type="match status" value="1"/>
</dbReference>
<dbReference type="GO" id="GO:0016757">
    <property type="term" value="F:glycosyltransferase activity"/>
    <property type="evidence" value="ECO:0007669"/>
    <property type="project" value="InterPro"/>
</dbReference>
<gene>
    <name evidence="3" type="ORF">H2O73_14360</name>
</gene>
<name>A0A7W2FSS0_9VIBR</name>
<dbReference type="EMBL" id="JACFYF010000009">
    <property type="protein sequence ID" value="MBA5763542.1"/>
    <property type="molecule type" value="Genomic_DNA"/>
</dbReference>
<dbReference type="SUPFAM" id="SSF53756">
    <property type="entry name" value="UDP-Glycosyltransferase/glycogen phosphorylase"/>
    <property type="match status" value="1"/>
</dbReference>
<comment type="caution">
    <text evidence="3">The sequence shown here is derived from an EMBL/GenBank/DDBJ whole genome shotgun (WGS) entry which is preliminary data.</text>
</comment>
<organism evidence="3 4">
    <name type="scientific">Vibrio marinisediminis</name>
    <dbReference type="NCBI Taxonomy" id="2758441"/>
    <lineage>
        <taxon>Bacteria</taxon>
        <taxon>Pseudomonadati</taxon>
        <taxon>Pseudomonadota</taxon>
        <taxon>Gammaproteobacteria</taxon>
        <taxon>Vibrionales</taxon>
        <taxon>Vibrionaceae</taxon>
        <taxon>Vibrio</taxon>
    </lineage>
</organism>
<protein>
    <submittedName>
        <fullName evidence="3">Glycosyltransferase</fullName>
    </submittedName>
</protein>
<proteinExistence type="predicted"/>
<dbReference type="Gene3D" id="3.40.50.2000">
    <property type="entry name" value="Glycogen Phosphorylase B"/>
    <property type="match status" value="2"/>
</dbReference>
<evidence type="ECO:0000313" key="4">
    <source>
        <dbReference type="Proteomes" id="UP000571701"/>
    </source>
</evidence>